<reference evidence="3 4" key="1">
    <citation type="submission" date="2020-10" db="EMBL/GenBank/DDBJ databases">
        <authorList>
            <person name="Klimov P.B."/>
            <person name="Dyachkov S.M."/>
            <person name="Chetverikov P.E."/>
        </authorList>
    </citation>
    <scope>NUCLEOTIDE SEQUENCE [LARGE SCALE GENOMIC DNA]</scope>
    <source>
        <strain evidence="3">BMOC 18-1129-001#AD2665</strain>
        <tissue evidence="3">Entire mites</tissue>
    </source>
</reference>
<dbReference type="Proteomes" id="UP000825002">
    <property type="component" value="Unassembled WGS sequence"/>
</dbReference>
<feature type="region of interest" description="Disordered" evidence="1">
    <location>
        <begin position="1"/>
        <end position="52"/>
    </location>
</feature>
<feature type="non-terminal residue" evidence="3">
    <location>
        <position position="1"/>
    </location>
</feature>
<keyword evidence="4" id="KW-1185">Reference proteome</keyword>
<feature type="region of interest" description="Disordered" evidence="1">
    <location>
        <begin position="333"/>
        <end position="408"/>
    </location>
</feature>
<evidence type="ECO:0000256" key="1">
    <source>
        <dbReference type="SAM" id="MobiDB-lite"/>
    </source>
</evidence>
<feature type="domain" description="Endonuclease/exonuclease/phosphatase" evidence="2">
    <location>
        <begin position="1029"/>
        <end position="1211"/>
    </location>
</feature>
<feature type="region of interest" description="Disordered" evidence="1">
    <location>
        <begin position="839"/>
        <end position="896"/>
    </location>
</feature>
<protein>
    <submittedName>
        <fullName evidence="3">CCR4-NOT transcription complex subunit 6</fullName>
    </submittedName>
</protein>
<proteinExistence type="predicted"/>
<feature type="compositionally biased region" description="Low complexity" evidence="1">
    <location>
        <begin position="883"/>
        <end position="896"/>
    </location>
</feature>
<dbReference type="Gene3D" id="3.60.10.10">
    <property type="entry name" value="Endonuclease/exonuclease/phosphatase"/>
    <property type="match status" value="2"/>
</dbReference>
<dbReference type="InterPro" id="IPR036691">
    <property type="entry name" value="Endo/exonu/phosph_ase_sf"/>
</dbReference>
<dbReference type="PANTHER" id="PTHR12121">
    <property type="entry name" value="CARBON CATABOLITE REPRESSOR PROTEIN 4"/>
    <property type="match status" value="1"/>
</dbReference>
<sequence>VSNSSTKSPSDSLTAGDTEQATVRQQRKSSECQNNHNHNRHQTRGKSRPWYCSNNKKRRFFARRHKSSTSSTSSLAANPATVTTLPLVCQNYPHHSHVNFYQAQREHQNHRFLYSSNKQQQQKQQHYADNSCDNSYYSYNNVDNVSCSNDNNCRKNYYLNTYGNCNYTSNNYEPLRHCNNRPAVCGNSTYYGQCFAPTTHYDNKSMPTIVPMPVSVIAPVPVTVSMLPLPVFAAMHHHNCCERLVSPVSSDVGSSVSVDTASGTGSSSLRSLVTACGSASGGGADSGLCTDDTCSMHSDDDHHDNDDDGFELTGSFFSNSIADSESLINGKLEEQQQQQQQHDANLMHRPSCSDDSGLVDDCEWPPITTTSNSVSPDRRDSSWTMTSDWSTGTASGSGNSSNSGNSTGARHSIVSLLSVAVNNLSVLDTNLVQSDSPSDGGSSTCVPDYNAAVTNCCRPVTVQSCANQPNKPNVNDQLLLNIAANAAEEDSKLTATTTNVTTTTVDDKFNSKKTTTTTARNIDKKEKNKTLQIECLGAHDFGSLRIVHKSRLVRLSNASGASTYYNNNNKATLVDRSNSSPDTASNLSGISKLSLMRSVSSSPACANTPAPQQSEAAVATAAKQVHLQGNTRVNDARPGVHERNRKSSPMYHQRRRRSSPAAYGMLTGRPPARLWTHVAHADPDKHQLTVMCYNVLCEHYATNTRFSYCPPWALDWGHRRASILHEILMHNADIVALQEVESGQFRDYFGPQLSEAGYGGVFEPKSRAKTMHEPQVKQQVDGCAIFYKRSRYQLKAQHLIEYNQLAMANAQGSTAMLNRVMTRDNIGLVAVLELIDDNGDDDDDIDENSDNNNNKIEDDQVFDDSLTPTIKRTKPTSTTHAMSLSSQSSTESSISTSYTNTNISANRKKGAWTTIAPNQPGAKNLFAVSDIDWPPLNATKHRQQHSHIDTSQDDKSIIDNIDSPIDETPKSDLSSDCCDDNPVISNNNHRPGKQKIVVANTHLHWDPQQCDVKLVQTIMLMNELRNIATQHSAQPATGNSCSSQMAPLILCGDFNSMPNSNVVEFITQGRISSQARDFKRLGADYEPCLRHAHRRTSTSTTSNTCTSQPHIVSSTPLSPLTNIPVVGYNRSTATAGDTYRLQFYSHPFEMATSNHELPFTTFTSDFKQVIDYVFYSRDKIRLTASLGPIDKRWFSHNHIAGLPHPHVPSDHVPVLVKLELNDALASHHREPQHTSRQSNHPKYK</sequence>
<evidence type="ECO:0000259" key="2">
    <source>
        <dbReference type="Pfam" id="PF03372"/>
    </source>
</evidence>
<feature type="compositionally biased region" description="Polar residues" evidence="1">
    <location>
        <begin position="1"/>
        <end position="24"/>
    </location>
</feature>
<dbReference type="Pfam" id="PF03372">
    <property type="entry name" value="Exo_endo_phos"/>
    <property type="match status" value="2"/>
</dbReference>
<dbReference type="SUPFAM" id="SSF56219">
    <property type="entry name" value="DNase I-like"/>
    <property type="match status" value="2"/>
</dbReference>
<name>A0ABQ7S692_9ACAR</name>
<gene>
    <name evidence="3" type="primary">CNOT6</name>
    <name evidence="3" type="ORF">GZH46_02608</name>
</gene>
<dbReference type="InterPro" id="IPR005135">
    <property type="entry name" value="Endo/exonuclease/phosphatase"/>
</dbReference>
<dbReference type="InterPro" id="IPR050410">
    <property type="entry name" value="CCR4/nocturin_mRNA_transcr"/>
</dbReference>
<feature type="compositionally biased region" description="Basic residues" evidence="1">
    <location>
        <begin position="37"/>
        <end position="47"/>
    </location>
</feature>
<feature type="region of interest" description="Disordered" evidence="1">
    <location>
        <begin position="634"/>
        <end position="664"/>
    </location>
</feature>
<evidence type="ECO:0000313" key="4">
    <source>
        <dbReference type="Proteomes" id="UP000825002"/>
    </source>
</evidence>
<feature type="compositionally biased region" description="Acidic residues" evidence="1">
    <location>
        <begin position="839"/>
        <end position="849"/>
    </location>
</feature>
<organism evidence="3 4">
    <name type="scientific">Fragariocoptes setiger</name>
    <dbReference type="NCBI Taxonomy" id="1670756"/>
    <lineage>
        <taxon>Eukaryota</taxon>
        <taxon>Metazoa</taxon>
        <taxon>Ecdysozoa</taxon>
        <taxon>Arthropoda</taxon>
        <taxon>Chelicerata</taxon>
        <taxon>Arachnida</taxon>
        <taxon>Acari</taxon>
        <taxon>Acariformes</taxon>
        <taxon>Trombidiformes</taxon>
        <taxon>Prostigmata</taxon>
        <taxon>Eupodina</taxon>
        <taxon>Eriophyoidea</taxon>
        <taxon>Phytoptidae</taxon>
        <taxon>Fragariocoptes</taxon>
    </lineage>
</organism>
<comment type="caution">
    <text evidence="3">The sequence shown here is derived from an EMBL/GenBank/DDBJ whole genome shotgun (WGS) entry which is preliminary data.</text>
</comment>
<feature type="region of interest" description="Disordered" evidence="1">
    <location>
        <begin position="1225"/>
        <end position="1244"/>
    </location>
</feature>
<feature type="compositionally biased region" description="Low complexity" evidence="1">
    <location>
        <begin position="382"/>
        <end position="408"/>
    </location>
</feature>
<dbReference type="PANTHER" id="PTHR12121:SF100">
    <property type="entry name" value="POLY(A)-SPECIFIC RIBONUCLEASE"/>
    <property type="match status" value="1"/>
</dbReference>
<feature type="compositionally biased region" description="Polar residues" evidence="1">
    <location>
        <begin position="866"/>
        <end position="882"/>
    </location>
</feature>
<evidence type="ECO:0000313" key="3">
    <source>
        <dbReference type="EMBL" id="KAG9508886.1"/>
    </source>
</evidence>
<feature type="domain" description="Endonuclease/exonuclease/phosphatase" evidence="2">
    <location>
        <begin position="693"/>
        <end position="823"/>
    </location>
</feature>
<dbReference type="EMBL" id="JAIFTH010000856">
    <property type="protein sequence ID" value="KAG9508886.1"/>
    <property type="molecule type" value="Genomic_DNA"/>
</dbReference>
<accession>A0ABQ7S692</accession>